<feature type="region of interest" description="Disordered" evidence="9">
    <location>
        <begin position="159"/>
        <end position="206"/>
    </location>
</feature>
<dbReference type="Gene3D" id="1.10.1140.10">
    <property type="entry name" value="Bovine Mitochondrial F1-atpase, Atp Synthase Beta Chain, Chain D, domain 3"/>
    <property type="match status" value="1"/>
</dbReference>
<evidence type="ECO:0000256" key="1">
    <source>
        <dbReference type="ARBA" id="ARBA00008936"/>
    </source>
</evidence>
<accession>A0AAN9Q5D9</accession>
<keyword evidence="7" id="KW-0406">Ion transport</keyword>
<dbReference type="GO" id="GO:0046961">
    <property type="term" value="F:proton-transporting ATPase activity, rotational mechanism"/>
    <property type="evidence" value="ECO:0007669"/>
    <property type="project" value="InterPro"/>
</dbReference>
<evidence type="ECO:0000256" key="4">
    <source>
        <dbReference type="ARBA" id="ARBA00022741"/>
    </source>
</evidence>
<dbReference type="PANTHER" id="PTHR43607:SF1">
    <property type="entry name" value="H(+)-TRANSPORTING TWO-SECTOR ATPASE"/>
    <property type="match status" value="1"/>
</dbReference>
<name>A0AAN9Q5D9_CANGL</name>
<evidence type="ECO:0000256" key="5">
    <source>
        <dbReference type="ARBA" id="ARBA00022840"/>
    </source>
</evidence>
<evidence type="ECO:0000313" key="12">
    <source>
        <dbReference type="Proteomes" id="UP001367508"/>
    </source>
</evidence>
<dbReference type="GO" id="GO:0000325">
    <property type="term" value="C:plant-type vacuole"/>
    <property type="evidence" value="ECO:0007669"/>
    <property type="project" value="TreeGrafter"/>
</dbReference>
<dbReference type="InterPro" id="IPR022878">
    <property type="entry name" value="V-ATPase_asu"/>
</dbReference>
<organism evidence="11 12">
    <name type="scientific">Canavalia gladiata</name>
    <name type="common">Sword bean</name>
    <name type="synonym">Dolichos gladiatus</name>
    <dbReference type="NCBI Taxonomy" id="3824"/>
    <lineage>
        <taxon>Eukaryota</taxon>
        <taxon>Viridiplantae</taxon>
        <taxon>Streptophyta</taxon>
        <taxon>Embryophyta</taxon>
        <taxon>Tracheophyta</taxon>
        <taxon>Spermatophyta</taxon>
        <taxon>Magnoliopsida</taxon>
        <taxon>eudicotyledons</taxon>
        <taxon>Gunneridae</taxon>
        <taxon>Pentapetalae</taxon>
        <taxon>rosids</taxon>
        <taxon>fabids</taxon>
        <taxon>Fabales</taxon>
        <taxon>Fabaceae</taxon>
        <taxon>Papilionoideae</taxon>
        <taxon>50 kb inversion clade</taxon>
        <taxon>NPAAA clade</taxon>
        <taxon>indigoferoid/millettioid clade</taxon>
        <taxon>Phaseoleae</taxon>
        <taxon>Canavalia</taxon>
    </lineage>
</organism>
<dbReference type="AlphaFoldDB" id="A0AAN9Q5D9"/>
<evidence type="ECO:0000256" key="6">
    <source>
        <dbReference type="ARBA" id="ARBA00022967"/>
    </source>
</evidence>
<proteinExistence type="inferred from homology"/>
<feature type="domain" description="ATPase F1/V1/A1 complex alpha/beta subunit nucleotide-binding" evidence="10">
    <location>
        <begin position="9"/>
        <end position="57"/>
    </location>
</feature>
<sequence>MVRKRQGKVGAVSPPGGDFSDPVTSATLSIVQVFWGLDKKLAQRKHFPYVNWLISYSKYSSVFESFYEQLDPDFINIRTKAREVLQREDDLNEIVQVRSTWSNSVHDYAGIGGVRSLSMTEGFKLLKVKYRKMGKKRAKLKVKSKREFVNFNDQAKMNLGWESPTSSPPTPPSPLPISFGPGNRKYSFSASSTPSPPFSIAPSSQQSEEKLPLLDKTLGSPNVPTVFSLDLQDPQERESKSTCLKDLLEWFIQRCCNCCNKFS</sequence>
<dbReference type="GO" id="GO:0005524">
    <property type="term" value="F:ATP binding"/>
    <property type="evidence" value="ECO:0007669"/>
    <property type="project" value="UniProtKB-KW"/>
</dbReference>
<keyword evidence="4" id="KW-0547">Nucleotide-binding</keyword>
<dbReference type="Pfam" id="PF00006">
    <property type="entry name" value="ATP-synt_ab"/>
    <property type="match status" value="1"/>
</dbReference>
<evidence type="ECO:0000256" key="8">
    <source>
        <dbReference type="ARBA" id="ARBA00048383"/>
    </source>
</evidence>
<evidence type="ECO:0000256" key="7">
    <source>
        <dbReference type="ARBA" id="ARBA00023065"/>
    </source>
</evidence>
<evidence type="ECO:0000256" key="3">
    <source>
        <dbReference type="ARBA" id="ARBA00022448"/>
    </source>
</evidence>
<dbReference type="EC" id="7.1.2.2" evidence="2"/>
<reference evidence="11 12" key="1">
    <citation type="submission" date="2024-01" db="EMBL/GenBank/DDBJ databases">
        <title>The genomes of 5 underutilized Papilionoideae crops provide insights into root nodulation and disease resistanc.</title>
        <authorList>
            <person name="Jiang F."/>
        </authorList>
    </citation>
    <scope>NUCLEOTIDE SEQUENCE [LARGE SCALE GENOMIC DNA]</scope>
    <source>
        <strain evidence="11">LVBAO_FW01</strain>
        <tissue evidence="11">Leaves</tissue>
    </source>
</reference>
<comment type="similarity">
    <text evidence="1">Belongs to the ATPase alpha/beta chains family.</text>
</comment>
<keyword evidence="12" id="KW-1185">Reference proteome</keyword>
<evidence type="ECO:0000313" key="11">
    <source>
        <dbReference type="EMBL" id="KAK7325340.1"/>
    </source>
</evidence>
<keyword evidence="5" id="KW-0067">ATP-binding</keyword>
<dbReference type="EMBL" id="JAYMYQ010000006">
    <property type="protein sequence ID" value="KAK7325340.1"/>
    <property type="molecule type" value="Genomic_DNA"/>
</dbReference>
<dbReference type="InterPro" id="IPR027417">
    <property type="entry name" value="P-loop_NTPase"/>
</dbReference>
<gene>
    <name evidence="11" type="ORF">VNO77_29502</name>
</gene>
<dbReference type="SUPFAM" id="SSF52540">
    <property type="entry name" value="P-loop containing nucleoside triphosphate hydrolases"/>
    <property type="match status" value="1"/>
</dbReference>
<evidence type="ECO:0000256" key="2">
    <source>
        <dbReference type="ARBA" id="ARBA00012473"/>
    </source>
</evidence>
<comment type="caution">
    <text evidence="11">The sequence shown here is derived from an EMBL/GenBank/DDBJ whole genome shotgun (WGS) entry which is preliminary data.</text>
</comment>
<comment type="catalytic activity">
    <reaction evidence="8">
        <text>ATP + H2O + 4 H(+)(in) = ADP + phosphate + 5 H(+)(out)</text>
        <dbReference type="Rhea" id="RHEA:57720"/>
        <dbReference type="ChEBI" id="CHEBI:15377"/>
        <dbReference type="ChEBI" id="CHEBI:15378"/>
        <dbReference type="ChEBI" id="CHEBI:30616"/>
        <dbReference type="ChEBI" id="CHEBI:43474"/>
        <dbReference type="ChEBI" id="CHEBI:456216"/>
        <dbReference type="EC" id="7.1.2.2"/>
    </reaction>
</comment>
<evidence type="ECO:0000256" key="9">
    <source>
        <dbReference type="SAM" id="MobiDB-lite"/>
    </source>
</evidence>
<dbReference type="Gene3D" id="3.40.50.300">
    <property type="entry name" value="P-loop containing nucleotide triphosphate hydrolases"/>
    <property type="match status" value="1"/>
</dbReference>
<dbReference type="PANTHER" id="PTHR43607">
    <property type="entry name" value="V-TYPE PROTON ATPASE CATALYTIC SUBUNIT A"/>
    <property type="match status" value="1"/>
</dbReference>
<dbReference type="GO" id="GO:0046034">
    <property type="term" value="P:ATP metabolic process"/>
    <property type="evidence" value="ECO:0007669"/>
    <property type="project" value="InterPro"/>
</dbReference>
<keyword evidence="6" id="KW-1278">Translocase</keyword>
<evidence type="ECO:0000259" key="10">
    <source>
        <dbReference type="Pfam" id="PF00006"/>
    </source>
</evidence>
<feature type="compositionally biased region" description="Pro residues" evidence="9">
    <location>
        <begin position="166"/>
        <end position="175"/>
    </location>
</feature>
<dbReference type="Proteomes" id="UP001367508">
    <property type="component" value="Unassembled WGS sequence"/>
</dbReference>
<dbReference type="InterPro" id="IPR000194">
    <property type="entry name" value="ATPase_F1/V1/A1_a/bsu_nucl-bd"/>
</dbReference>
<dbReference type="InterPro" id="IPR024034">
    <property type="entry name" value="ATPase_F1/V1_b/a_C"/>
</dbReference>
<keyword evidence="3" id="KW-0813">Transport</keyword>
<protein>
    <recommendedName>
        <fullName evidence="2">H(+)-transporting two-sector ATPase</fullName>
        <ecNumber evidence="2">7.1.2.2</ecNumber>
    </recommendedName>
</protein>